<sequence length="316" mass="34450">MSLSKHTDDDCRTQTDADSEDTHTASGATRPASPPSVDGPSEETQSDDFIQTATDTESDARSGGDSSGESGSGGSEGSLPGGMGRRLTARQLARQERLEQGVQQTKWSDLDLPPELDYSTKAKPKTELSEEQQLKRSKEAERRRLQMQKQRKENEESTKARIRAAMSARFRDAISKAEQEESRSGPDAGRPLEDGMVKIRMRLRETQVILPEGAELPAGLQPKRFCGYPRPRHEVKVQLPDSVGAAAHDLRVGCSVNLVADPKTLELWCETANGTRMGTIPGCEAGTIGMGTASVKSLRYRVGSQGKMPLELTLRL</sequence>
<feature type="compositionally biased region" description="Basic and acidic residues" evidence="1">
    <location>
        <begin position="118"/>
        <end position="159"/>
    </location>
</feature>
<evidence type="ECO:0000313" key="3">
    <source>
        <dbReference type="EMBL" id="CAD7700250.1"/>
    </source>
</evidence>
<proteinExistence type="predicted"/>
<reference evidence="3" key="1">
    <citation type="submission" date="2020-12" db="EMBL/GenBank/DDBJ databases">
        <authorList>
            <person name="Iha C."/>
        </authorList>
    </citation>
    <scope>NUCLEOTIDE SEQUENCE</scope>
</reference>
<dbReference type="GO" id="GO:0031011">
    <property type="term" value="C:Ino80 complex"/>
    <property type="evidence" value="ECO:0007669"/>
    <property type="project" value="InterPro"/>
</dbReference>
<gene>
    <name evidence="3" type="ORF">OSTQU699_LOCUS5609</name>
</gene>
<feature type="compositionally biased region" description="Gly residues" evidence="1">
    <location>
        <begin position="70"/>
        <end position="84"/>
    </location>
</feature>
<evidence type="ECO:0000259" key="2">
    <source>
        <dbReference type="SMART" id="SM01406"/>
    </source>
</evidence>
<feature type="domain" description="INO80 complex subunit B-like conserved region" evidence="2">
    <location>
        <begin position="131"/>
        <end position="214"/>
    </location>
</feature>
<dbReference type="GO" id="GO:0006338">
    <property type="term" value="P:chromatin remodeling"/>
    <property type="evidence" value="ECO:0007669"/>
    <property type="project" value="InterPro"/>
</dbReference>
<evidence type="ECO:0000313" key="4">
    <source>
        <dbReference type="Proteomes" id="UP000708148"/>
    </source>
</evidence>
<dbReference type="Pfam" id="PF04795">
    <property type="entry name" value="PAPA-1"/>
    <property type="match status" value="1"/>
</dbReference>
<dbReference type="InterPro" id="IPR029523">
    <property type="entry name" value="INO80B/Ies2"/>
</dbReference>
<dbReference type="Proteomes" id="UP000708148">
    <property type="component" value="Unassembled WGS sequence"/>
</dbReference>
<accession>A0A8S1J333</accession>
<comment type="caution">
    <text evidence="3">The sequence shown here is derived from an EMBL/GenBank/DDBJ whole genome shotgun (WGS) entry which is preliminary data.</text>
</comment>
<keyword evidence="4" id="KW-1185">Reference proteome</keyword>
<dbReference type="AlphaFoldDB" id="A0A8S1J333"/>
<protein>
    <recommendedName>
        <fullName evidence="2">INO80 complex subunit B-like conserved region domain-containing protein</fullName>
    </recommendedName>
</protein>
<feature type="region of interest" description="Disordered" evidence="1">
    <location>
        <begin position="1"/>
        <end position="160"/>
    </location>
</feature>
<name>A0A8S1J333_9CHLO</name>
<dbReference type="SMART" id="SM01406">
    <property type="entry name" value="PAPA-1"/>
    <property type="match status" value="1"/>
</dbReference>
<dbReference type="OrthoDB" id="10610761at2759"/>
<dbReference type="EMBL" id="CAJHUC010001206">
    <property type="protein sequence ID" value="CAD7700250.1"/>
    <property type="molecule type" value="Genomic_DNA"/>
</dbReference>
<evidence type="ECO:0000256" key="1">
    <source>
        <dbReference type="SAM" id="MobiDB-lite"/>
    </source>
</evidence>
<dbReference type="PANTHER" id="PTHR21561:SF12">
    <property type="entry name" value="INO80 COMPLEX SUBUNIT B"/>
    <property type="match status" value="1"/>
</dbReference>
<dbReference type="InterPro" id="IPR006880">
    <property type="entry name" value="INO80B_C"/>
</dbReference>
<feature type="region of interest" description="Disordered" evidence="1">
    <location>
        <begin position="174"/>
        <end position="194"/>
    </location>
</feature>
<dbReference type="PANTHER" id="PTHR21561">
    <property type="entry name" value="INO80 COMPLEX SUBUNIT B"/>
    <property type="match status" value="1"/>
</dbReference>
<feature type="compositionally biased region" description="Basic and acidic residues" evidence="1">
    <location>
        <begin position="1"/>
        <end position="23"/>
    </location>
</feature>
<organism evidence="3 4">
    <name type="scientific">Ostreobium quekettii</name>
    <dbReference type="NCBI Taxonomy" id="121088"/>
    <lineage>
        <taxon>Eukaryota</taxon>
        <taxon>Viridiplantae</taxon>
        <taxon>Chlorophyta</taxon>
        <taxon>core chlorophytes</taxon>
        <taxon>Ulvophyceae</taxon>
        <taxon>TCBD clade</taxon>
        <taxon>Bryopsidales</taxon>
        <taxon>Ostreobineae</taxon>
        <taxon>Ostreobiaceae</taxon>
        <taxon>Ostreobium</taxon>
    </lineage>
</organism>